<name>A0AAV2J2S5_KNICA</name>
<dbReference type="InterPro" id="IPR059060">
    <property type="entry name" value="Niban_1/2/3_dom"/>
</dbReference>
<dbReference type="PROSITE" id="PS50003">
    <property type="entry name" value="PH_DOMAIN"/>
    <property type="match status" value="1"/>
</dbReference>
<feature type="compositionally biased region" description="Low complexity" evidence="3">
    <location>
        <begin position="588"/>
        <end position="613"/>
    </location>
</feature>
<keyword evidence="6" id="KW-1185">Reference proteome</keyword>
<reference evidence="5 6" key="1">
    <citation type="submission" date="2024-04" db="EMBL/GenBank/DDBJ databases">
        <authorList>
            <person name="Waldvogel A.-M."/>
            <person name="Schoenle A."/>
        </authorList>
    </citation>
    <scope>NUCLEOTIDE SEQUENCE [LARGE SCALE GENOMIC DNA]</scope>
</reference>
<dbReference type="InterPro" id="IPR026088">
    <property type="entry name" value="Niban-like"/>
</dbReference>
<feature type="region of interest" description="Disordered" evidence="3">
    <location>
        <begin position="586"/>
        <end position="628"/>
    </location>
</feature>
<organism evidence="5 6">
    <name type="scientific">Knipowitschia caucasica</name>
    <name type="common">Caucasian dwarf goby</name>
    <name type="synonym">Pomatoschistus caucasicus</name>
    <dbReference type="NCBI Taxonomy" id="637954"/>
    <lineage>
        <taxon>Eukaryota</taxon>
        <taxon>Metazoa</taxon>
        <taxon>Chordata</taxon>
        <taxon>Craniata</taxon>
        <taxon>Vertebrata</taxon>
        <taxon>Euteleostomi</taxon>
        <taxon>Actinopterygii</taxon>
        <taxon>Neopterygii</taxon>
        <taxon>Teleostei</taxon>
        <taxon>Neoteleostei</taxon>
        <taxon>Acanthomorphata</taxon>
        <taxon>Gobiaria</taxon>
        <taxon>Gobiiformes</taxon>
        <taxon>Gobioidei</taxon>
        <taxon>Gobiidae</taxon>
        <taxon>Gobiinae</taxon>
        <taxon>Knipowitschia</taxon>
    </lineage>
</organism>
<evidence type="ECO:0000313" key="5">
    <source>
        <dbReference type="EMBL" id="CAL1569634.1"/>
    </source>
</evidence>
<dbReference type="AlphaFoldDB" id="A0AAV2J2S5"/>
<proteinExistence type="inferred from homology"/>
<dbReference type="EMBL" id="OZ035823">
    <property type="protein sequence ID" value="CAL1569634.1"/>
    <property type="molecule type" value="Genomic_DNA"/>
</dbReference>
<comment type="similarity">
    <text evidence="1">Belongs to the Niban family.</text>
</comment>
<evidence type="ECO:0000256" key="3">
    <source>
        <dbReference type="SAM" id="MobiDB-lite"/>
    </source>
</evidence>
<accession>A0AAV2J2S5</accession>
<evidence type="ECO:0000259" key="4">
    <source>
        <dbReference type="PROSITE" id="PS50003"/>
    </source>
</evidence>
<dbReference type="SMART" id="SM00233">
    <property type="entry name" value="PH"/>
    <property type="match status" value="1"/>
</dbReference>
<gene>
    <name evidence="5" type="ORF">KC01_LOCUS2040</name>
</gene>
<dbReference type="PANTHER" id="PTHR14392:SF2">
    <property type="entry name" value="PROTEIN NIBAN 2"/>
    <property type="match status" value="1"/>
</dbReference>
<feature type="coiled-coil region" evidence="2">
    <location>
        <begin position="761"/>
        <end position="797"/>
    </location>
</feature>
<dbReference type="Pfam" id="PF26086">
    <property type="entry name" value="Niban2"/>
    <property type="match status" value="1"/>
</dbReference>
<feature type="domain" description="PH" evidence="4">
    <location>
        <begin position="68"/>
        <end position="192"/>
    </location>
</feature>
<feature type="compositionally biased region" description="Polar residues" evidence="3">
    <location>
        <begin position="882"/>
        <end position="892"/>
    </location>
</feature>
<evidence type="ECO:0000313" key="6">
    <source>
        <dbReference type="Proteomes" id="UP001497482"/>
    </source>
</evidence>
<dbReference type="PANTHER" id="PTHR14392">
    <property type="entry name" value="NIBAN FAMILY MEMBER"/>
    <property type="match status" value="1"/>
</dbReference>
<feature type="region of interest" description="Disordered" evidence="3">
    <location>
        <begin position="881"/>
        <end position="910"/>
    </location>
</feature>
<sequence length="922" mass="103586">MGDVVSSHLDESRREMIAGRTRAVMSDFGRVYEQQHSVALFDSVRAEIEGTGGEHTQLLHRKDPLDGRIIFSGSLLQYLEENRKWRNRFVSIPNTYDIDFYESKANCERGLQPKVSINCAGYRVLNSLEEYLELIDKSLPGVKAKPSSTPFLKTVTSYPLILWHPYARHHYFCVLTDKEHSKWFAVLQDCVRHANNGLSEENSVLTPAFTNSVRLHRQAQGHYGSWDLMCGTPGQILANLVMEQLHPDLRAAIGPRLKGKLQQRQRSWMLISGAVYKQVLAQTTNQYEALSEGCEAQRGALDAALRTDMDQIISSKEHVSNKIRAAVLPKAEQLSQSSVQPYVNSILEALMEPTSRGFSEVREVFSAELVQLSKDSVDQDQDRLGESMERVSMLAFHPVKMRSCYDELEQLDLEGLQQRFSVSGPSVFKGRGQILMREQMDNAVFTFEQLLTQSLEAQGERDLCKSIQRSQERVLKKFDYDSSTVRKKFFKEALLQIIVPYMLQELAPSCSPELPQFQELIFADFSRFLLVENLYEEVVIQSVSKDIMSAVKEAAEQRKHNLYRDSLVMTNSDFNLHLLEDENPVDWSSKFSSEEPTPSPTSESSPTNTSPQPKCSVPRSNSSSKRRQVVSMIQLDGVPYESCLEAPGVELIPEEDDSVSSQEEEDLNSPGAVNQIRDLINPVVEVVLPVSEEEEVTNGTESQTGLVVMGDGIQEEVTYVTTMLDKVPRSSIKFRNVEDASGQKQLSPDSKAFPKIDEEKVIKVEEKVDLVEAKVDLVEEKLDLVKENDKLDIAEENGKTAPEIEIVPDSKTCPTEVPSKNSPQSLLERLMGSKRMEEEAAIKSAIHELEIAVQDEEDSDQNFFGPDSDSDLVRLQRVQAAGYSSQDDSGFQSPIEKPESTENRPVANGQVAQADVDVVLTL</sequence>
<dbReference type="Proteomes" id="UP001497482">
    <property type="component" value="Chromosome 1"/>
</dbReference>
<keyword evidence="2" id="KW-0175">Coiled coil</keyword>
<evidence type="ECO:0000256" key="2">
    <source>
        <dbReference type="SAM" id="Coils"/>
    </source>
</evidence>
<dbReference type="CDD" id="cd23949">
    <property type="entry name" value="Niban-like"/>
    <property type="match status" value="1"/>
</dbReference>
<dbReference type="SUPFAM" id="SSF50729">
    <property type="entry name" value="PH domain-like"/>
    <property type="match status" value="1"/>
</dbReference>
<dbReference type="InterPro" id="IPR001849">
    <property type="entry name" value="PH_domain"/>
</dbReference>
<dbReference type="Pfam" id="PF26089">
    <property type="entry name" value="PH_Niban2"/>
    <property type="match status" value="1"/>
</dbReference>
<evidence type="ECO:0000256" key="1">
    <source>
        <dbReference type="ARBA" id="ARBA00010251"/>
    </source>
</evidence>
<protein>
    <recommendedName>
        <fullName evidence="4">PH domain-containing protein</fullName>
    </recommendedName>
</protein>